<dbReference type="Proteomes" id="UP001628874">
    <property type="component" value="Unassembled WGS sequence"/>
</dbReference>
<evidence type="ECO:0000256" key="1">
    <source>
        <dbReference type="SAM" id="Phobius"/>
    </source>
</evidence>
<sequence length="419" mass="46909">MKIPKIFIQGFFFAITMWLTSRLFIAVFMLSIAPLLPSPPGGTAATFSWDVFYAWDSGNYKAIAIDGYTDSQNGKPSVIVAFFPLFPLIVRAIMSVGLPFQIAAVLVNNLAFLGALIVLYAWINERYGVNVARWTTAVLAWFPLSLFGTVIYTEGLYLLFSTAALRAFDNKKYGETALWGSLATATRPTGIALWISFLLVAILERRGIKAFFASLATGGGLLLFSLYCQIKYNDPLAFLHAQKAWRSSWGFEWVGWLKMFMQIIVGSTNWKYGYIKDLWHPLLFVMVIIIGYLLWRFRKQLAASKVRYGFVFLGLLLWLLAGDPLTNVVMIFGGIYLLWLLRTELRTIALVYGLCAIAMLLASGSTISLNRLAYGVVSLSIALGMLLSRYPRWGYIVLSSLSIPLASFAVRFAQELWVA</sequence>
<gene>
    <name evidence="2" type="ORF">AB0759_29815</name>
</gene>
<feature type="transmembrane region" description="Helical" evidence="1">
    <location>
        <begin position="105"/>
        <end position="123"/>
    </location>
</feature>
<evidence type="ECO:0000313" key="2">
    <source>
        <dbReference type="EMBL" id="MFL9464806.1"/>
    </source>
</evidence>
<keyword evidence="1" id="KW-1133">Transmembrane helix</keyword>
<proteinExistence type="predicted"/>
<evidence type="ECO:0008006" key="4">
    <source>
        <dbReference type="Google" id="ProtNLM"/>
    </source>
</evidence>
<feature type="transmembrane region" description="Helical" evidence="1">
    <location>
        <begin position="278"/>
        <end position="297"/>
    </location>
</feature>
<keyword evidence="3" id="KW-1185">Reference proteome</keyword>
<feature type="transmembrane region" description="Helical" evidence="1">
    <location>
        <begin position="393"/>
        <end position="413"/>
    </location>
</feature>
<feature type="transmembrane region" description="Helical" evidence="1">
    <location>
        <begin position="309"/>
        <end position="339"/>
    </location>
</feature>
<dbReference type="RefSeq" id="WP_202048667.1">
    <property type="nucleotide sequence ID" value="NZ_JBFQGM010000013.1"/>
</dbReference>
<evidence type="ECO:0000313" key="3">
    <source>
        <dbReference type="Proteomes" id="UP001628874"/>
    </source>
</evidence>
<keyword evidence="1" id="KW-0812">Transmembrane</keyword>
<feature type="transmembrane region" description="Helical" evidence="1">
    <location>
        <begin position="78"/>
        <end position="98"/>
    </location>
</feature>
<keyword evidence="1" id="KW-0472">Membrane</keyword>
<reference evidence="2 3" key="1">
    <citation type="submission" date="2024-07" db="EMBL/GenBank/DDBJ databases">
        <authorList>
            <person name="Tripathy S."/>
        </authorList>
    </citation>
    <scope>NUCLEOTIDE SEQUENCE [LARGE SCALE GENOMIC DNA]</scope>
    <source>
        <strain evidence="2 3">VB-61278_2</strain>
    </source>
</reference>
<feature type="transmembrane region" description="Helical" evidence="1">
    <location>
        <begin position="177"/>
        <end position="202"/>
    </location>
</feature>
<feature type="transmembrane region" description="Helical" evidence="1">
    <location>
        <begin position="138"/>
        <end position="165"/>
    </location>
</feature>
<feature type="transmembrane region" description="Helical" evidence="1">
    <location>
        <begin position="208"/>
        <end position="228"/>
    </location>
</feature>
<organism evidence="2 3">
    <name type="scientific">Scytonema tolypothrichoides VB-61278_2</name>
    <dbReference type="NCBI Taxonomy" id="3232314"/>
    <lineage>
        <taxon>Bacteria</taxon>
        <taxon>Bacillati</taxon>
        <taxon>Cyanobacteriota</taxon>
        <taxon>Cyanophyceae</taxon>
        <taxon>Nostocales</taxon>
        <taxon>Scytonemataceae</taxon>
        <taxon>Scytonema</taxon>
    </lineage>
</organism>
<comment type="caution">
    <text evidence="2">The sequence shown here is derived from an EMBL/GenBank/DDBJ whole genome shotgun (WGS) entry which is preliminary data.</text>
</comment>
<feature type="transmembrane region" description="Helical" evidence="1">
    <location>
        <begin position="345"/>
        <end position="362"/>
    </location>
</feature>
<accession>A0ABW8WUP8</accession>
<dbReference type="EMBL" id="JBFQGM010000013">
    <property type="protein sequence ID" value="MFL9464806.1"/>
    <property type="molecule type" value="Genomic_DNA"/>
</dbReference>
<feature type="transmembrane region" description="Helical" evidence="1">
    <location>
        <begin position="12"/>
        <end position="33"/>
    </location>
</feature>
<protein>
    <recommendedName>
        <fullName evidence="4">Integral membrane protein</fullName>
    </recommendedName>
</protein>
<name>A0ABW8WUP8_9CYAN</name>